<evidence type="ECO:0000256" key="3">
    <source>
        <dbReference type="ARBA" id="ARBA00022692"/>
    </source>
</evidence>
<feature type="domain" description="MacB-like periplasmic core" evidence="8">
    <location>
        <begin position="20"/>
        <end position="230"/>
    </location>
</feature>
<keyword evidence="10" id="KW-1185">Reference proteome</keyword>
<feature type="transmembrane region" description="Helical" evidence="6">
    <location>
        <begin position="285"/>
        <end position="307"/>
    </location>
</feature>
<feature type="transmembrane region" description="Helical" evidence="6">
    <location>
        <begin position="737"/>
        <end position="756"/>
    </location>
</feature>
<keyword evidence="5 6" id="KW-0472">Membrane</keyword>
<proteinExistence type="predicted"/>
<comment type="caution">
    <text evidence="9">The sequence shown here is derived from an EMBL/GenBank/DDBJ whole genome shotgun (WGS) entry which is preliminary data.</text>
</comment>
<evidence type="ECO:0000256" key="4">
    <source>
        <dbReference type="ARBA" id="ARBA00022989"/>
    </source>
</evidence>
<dbReference type="OrthoDB" id="5933722at2"/>
<dbReference type="PANTHER" id="PTHR30572">
    <property type="entry name" value="MEMBRANE COMPONENT OF TRANSPORTER-RELATED"/>
    <property type="match status" value="1"/>
</dbReference>
<feature type="domain" description="MacB-like periplasmic core" evidence="8">
    <location>
        <begin position="437"/>
        <end position="639"/>
    </location>
</feature>
<feature type="transmembrane region" description="Helical" evidence="6">
    <location>
        <begin position="381"/>
        <end position="402"/>
    </location>
</feature>
<evidence type="ECO:0000313" key="9">
    <source>
        <dbReference type="EMBL" id="OCK42337.1"/>
    </source>
</evidence>
<comment type="subcellular location">
    <subcellularLocation>
        <location evidence="1">Cell membrane</location>
        <topology evidence="1">Multi-pass membrane protein</topology>
    </subcellularLocation>
</comment>
<dbReference type="EMBL" id="MAKX01000024">
    <property type="protein sequence ID" value="OCK42337.1"/>
    <property type="molecule type" value="Genomic_DNA"/>
</dbReference>
<evidence type="ECO:0000259" key="7">
    <source>
        <dbReference type="Pfam" id="PF02687"/>
    </source>
</evidence>
<feature type="transmembrane region" description="Helical" evidence="6">
    <location>
        <begin position="338"/>
        <end position="361"/>
    </location>
</feature>
<dbReference type="Pfam" id="PF02687">
    <property type="entry name" value="FtsX"/>
    <property type="match status" value="2"/>
</dbReference>
<organism evidence="9 10">
    <name type="scientific">Tenacibaculum soleae</name>
    <dbReference type="NCBI Taxonomy" id="447689"/>
    <lineage>
        <taxon>Bacteria</taxon>
        <taxon>Pseudomonadati</taxon>
        <taxon>Bacteroidota</taxon>
        <taxon>Flavobacteriia</taxon>
        <taxon>Flavobacteriales</taxon>
        <taxon>Flavobacteriaceae</taxon>
        <taxon>Tenacibaculum</taxon>
    </lineage>
</organism>
<evidence type="ECO:0008006" key="11">
    <source>
        <dbReference type="Google" id="ProtNLM"/>
    </source>
</evidence>
<feature type="domain" description="ABC3 transporter permease C-terminal" evidence="7">
    <location>
        <begin position="688"/>
        <end position="800"/>
    </location>
</feature>
<evidence type="ECO:0000256" key="2">
    <source>
        <dbReference type="ARBA" id="ARBA00022475"/>
    </source>
</evidence>
<feature type="transmembrane region" description="Helical" evidence="6">
    <location>
        <begin position="771"/>
        <end position="794"/>
    </location>
</feature>
<dbReference type="InterPro" id="IPR050250">
    <property type="entry name" value="Macrolide_Exporter_MacB"/>
</dbReference>
<dbReference type="InterPro" id="IPR025857">
    <property type="entry name" value="MacB_PCD"/>
</dbReference>
<evidence type="ECO:0000256" key="1">
    <source>
        <dbReference type="ARBA" id="ARBA00004651"/>
    </source>
</evidence>
<evidence type="ECO:0000256" key="5">
    <source>
        <dbReference type="ARBA" id="ARBA00023136"/>
    </source>
</evidence>
<dbReference type="GO" id="GO:0022857">
    <property type="term" value="F:transmembrane transporter activity"/>
    <property type="evidence" value="ECO:0007669"/>
    <property type="project" value="TreeGrafter"/>
</dbReference>
<evidence type="ECO:0000259" key="8">
    <source>
        <dbReference type="Pfam" id="PF12704"/>
    </source>
</evidence>
<dbReference type="RefSeq" id="WP_068705874.1">
    <property type="nucleotide sequence ID" value="NZ_MAKX01000024.1"/>
</dbReference>
<keyword evidence="3 6" id="KW-0812">Transmembrane</keyword>
<evidence type="ECO:0000256" key="6">
    <source>
        <dbReference type="SAM" id="Phobius"/>
    </source>
</evidence>
<feature type="transmembrane region" description="Helical" evidence="6">
    <location>
        <begin position="21"/>
        <end position="41"/>
    </location>
</feature>
<feature type="transmembrane region" description="Helical" evidence="6">
    <location>
        <begin position="423"/>
        <end position="446"/>
    </location>
</feature>
<sequence>MYQIWLKIFFRNSKKNWLNTLINISGLTLGLAGLLIVLLYINEEKSYNQWNPNKDDVYRVNLNRPTSGEVWFTVNAGMYLTYPKELPEVTEALMVNPFYRSKVVQYKDGFEFNNKTISTEPQFFDFFPFEILEGSTQKFAETRKNIALSKAYANRIFKGEKAVGNTVKIDDESYIVACVYKIPKNSHQEPDLLMQYSEDFEVHWGNHNNELFCKITEGTDLEALKQKMDAIIINKAYKSEIEENGLTIAEFESRYGFPTVVFDKLNTMYLHNTAKRAGPSGTGNYQLLMVLLGLSILLIIISCVNFINLSVATATQRAKEVGVKKTLGLSKKQLMFQYIFEIVLQGFISFILSLIIVELALPFFNEFVETDISILHTNSLFTLLLSVIFVSLLVGSIPAFYLSNFKAVEVLKGSISKSKKGNFIRNMMLGLQFLISGFFIISMLIVGNQINYMMKKDLGFDKKQVLSVDVYSLPNKFKKFKLAQEVLSKNKNIVAVTTSMFVPGEGFVNGTSLRHPKNDKSFNSASNLVAYNYLNFAKIKIIKGRDFSKEIASDSINKIIINETAAKKLGIYNKPLGEKLTLGWLDDNDSTNNFEVIGMVKDYHFDGFDTKISPMFFIPWKSFDFTHRWIPAIQFKINSNNIDKTITAIETFWKQNIDAKYPFSYEFLDKKFAKTYKKYQKQQTLFLVLSLLVILISLLGLFALATLTIQQRLKEVAIRKTLGASVKEIMFQLLQNFLKIVLISSIILIPIAYYFMQNWLQNFVYRIDMPVLPYVLTPIILIILVFIVVGFKAYKATKIDLIKYLKFE</sequence>
<dbReference type="PANTHER" id="PTHR30572:SF18">
    <property type="entry name" value="ABC-TYPE MACROLIDE FAMILY EXPORT SYSTEM PERMEASE COMPONENT 2"/>
    <property type="match status" value="1"/>
</dbReference>
<dbReference type="Proteomes" id="UP000093186">
    <property type="component" value="Unassembled WGS sequence"/>
</dbReference>
<name>A0A1B9XXN8_9FLAO</name>
<keyword evidence="4 6" id="KW-1133">Transmembrane helix</keyword>
<feature type="domain" description="ABC3 transporter permease C-terminal" evidence="7">
    <location>
        <begin position="294"/>
        <end position="404"/>
    </location>
</feature>
<protein>
    <recommendedName>
        <fullName evidence="11">ABC transporter permease</fullName>
    </recommendedName>
</protein>
<evidence type="ECO:0000313" key="10">
    <source>
        <dbReference type="Proteomes" id="UP000093186"/>
    </source>
</evidence>
<dbReference type="AlphaFoldDB" id="A0A1B9XXN8"/>
<gene>
    <name evidence="9" type="ORF">BA195_11990</name>
</gene>
<dbReference type="InterPro" id="IPR003838">
    <property type="entry name" value="ABC3_permease_C"/>
</dbReference>
<dbReference type="Pfam" id="PF12704">
    <property type="entry name" value="MacB_PCD"/>
    <property type="match status" value="2"/>
</dbReference>
<dbReference type="GO" id="GO:0005886">
    <property type="term" value="C:plasma membrane"/>
    <property type="evidence" value="ECO:0007669"/>
    <property type="project" value="UniProtKB-SubCell"/>
</dbReference>
<feature type="transmembrane region" description="Helical" evidence="6">
    <location>
        <begin position="685"/>
        <end position="709"/>
    </location>
</feature>
<keyword evidence="2" id="KW-1003">Cell membrane</keyword>
<accession>A0A1B9XXN8</accession>
<dbReference type="STRING" id="447689.BA195_11990"/>
<reference evidence="9 10" key="1">
    <citation type="submission" date="2016-06" db="EMBL/GenBank/DDBJ databases">
        <title>Draft Genome Sequence of Tenacibaculum soleae UCD-KL19.</title>
        <authorList>
            <person name="Eisen J.A."/>
            <person name="Coil D.A."/>
            <person name="Lujan K.M."/>
        </authorList>
    </citation>
    <scope>NUCLEOTIDE SEQUENCE [LARGE SCALE GENOMIC DNA]</scope>
    <source>
        <strain evidence="9 10">UCD-KL19</strain>
    </source>
</reference>